<organism evidence="2">
    <name type="scientific">Oryza brachyantha</name>
    <name type="common">malo sina</name>
    <dbReference type="NCBI Taxonomy" id="4533"/>
    <lineage>
        <taxon>Eukaryota</taxon>
        <taxon>Viridiplantae</taxon>
        <taxon>Streptophyta</taxon>
        <taxon>Embryophyta</taxon>
        <taxon>Tracheophyta</taxon>
        <taxon>Spermatophyta</taxon>
        <taxon>Magnoliopsida</taxon>
        <taxon>Liliopsida</taxon>
        <taxon>Poales</taxon>
        <taxon>Poaceae</taxon>
        <taxon>BOP clade</taxon>
        <taxon>Oryzoideae</taxon>
        <taxon>Oryzeae</taxon>
        <taxon>Oryzinae</taxon>
        <taxon>Oryza</taxon>
    </lineage>
</organism>
<sequence length="166" mass="17417">MGAAAAAGHAALAPRILLPLVVLAAVCRCDPDLLFDYCVADTAAAAGAGVLPLNGLACIDPALARADHFATRDLLPALGGVGKTGGMRCPACVRPAPPKNGPMLDVRRNWKGFLFLSPIRVNSDNPSKTILKPGIEPQRNDDSSQYYSENVVQLVNMEVFNSAPNP</sequence>
<evidence type="ECO:0000313" key="2">
    <source>
        <dbReference type="EnsemblPlants" id="OB03G15890.1"/>
    </source>
</evidence>
<keyword evidence="3" id="KW-1185">Reference proteome</keyword>
<dbReference type="HOGENOM" id="CLU_1605241_0_0_1"/>
<keyword evidence="1" id="KW-0732">Signal</keyword>
<name>J3LKL3_ORYBR</name>
<feature type="signal peptide" evidence="1">
    <location>
        <begin position="1"/>
        <end position="29"/>
    </location>
</feature>
<reference evidence="2" key="1">
    <citation type="journal article" date="2013" name="Nat. Commun.">
        <title>Whole-genome sequencing of Oryza brachyantha reveals mechanisms underlying Oryza genome evolution.</title>
        <authorList>
            <person name="Chen J."/>
            <person name="Huang Q."/>
            <person name="Gao D."/>
            <person name="Wang J."/>
            <person name="Lang Y."/>
            <person name="Liu T."/>
            <person name="Li B."/>
            <person name="Bai Z."/>
            <person name="Luis Goicoechea J."/>
            <person name="Liang C."/>
            <person name="Chen C."/>
            <person name="Zhang W."/>
            <person name="Sun S."/>
            <person name="Liao Y."/>
            <person name="Zhang X."/>
            <person name="Yang L."/>
            <person name="Song C."/>
            <person name="Wang M."/>
            <person name="Shi J."/>
            <person name="Liu G."/>
            <person name="Liu J."/>
            <person name="Zhou H."/>
            <person name="Zhou W."/>
            <person name="Yu Q."/>
            <person name="An N."/>
            <person name="Chen Y."/>
            <person name="Cai Q."/>
            <person name="Wang B."/>
            <person name="Liu B."/>
            <person name="Min J."/>
            <person name="Huang Y."/>
            <person name="Wu H."/>
            <person name="Li Z."/>
            <person name="Zhang Y."/>
            <person name="Yin Y."/>
            <person name="Song W."/>
            <person name="Jiang J."/>
            <person name="Jackson S.A."/>
            <person name="Wing R.A."/>
            <person name="Wang J."/>
            <person name="Chen M."/>
        </authorList>
    </citation>
    <scope>NUCLEOTIDE SEQUENCE [LARGE SCALE GENOMIC DNA]</scope>
    <source>
        <strain evidence="2">cv. IRGC 101232</strain>
    </source>
</reference>
<evidence type="ECO:0000313" key="3">
    <source>
        <dbReference type="Proteomes" id="UP000006038"/>
    </source>
</evidence>
<proteinExistence type="predicted"/>
<evidence type="ECO:0000256" key="1">
    <source>
        <dbReference type="SAM" id="SignalP"/>
    </source>
</evidence>
<protein>
    <submittedName>
        <fullName evidence="2">Uncharacterized protein</fullName>
    </submittedName>
</protein>
<dbReference type="AlphaFoldDB" id="J3LKL3"/>
<reference evidence="2" key="2">
    <citation type="submission" date="2013-04" db="UniProtKB">
        <authorList>
            <consortium name="EnsemblPlants"/>
        </authorList>
    </citation>
    <scope>IDENTIFICATION</scope>
</reference>
<dbReference type="Gramene" id="OB03G15890.1">
    <property type="protein sequence ID" value="OB03G15890.1"/>
    <property type="gene ID" value="OB03G15890"/>
</dbReference>
<accession>J3LKL3</accession>
<dbReference type="Proteomes" id="UP000006038">
    <property type="component" value="Chromosome 3"/>
</dbReference>
<feature type="chain" id="PRO_5003772474" evidence="1">
    <location>
        <begin position="30"/>
        <end position="166"/>
    </location>
</feature>
<dbReference type="EnsemblPlants" id="OB03G15890.1">
    <property type="protein sequence ID" value="OB03G15890.1"/>
    <property type="gene ID" value="OB03G15890"/>
</dbReference>